<name>A0A8J6NJJ3_9CHLR</name>
<dbReference type="PANTHER" id="PTHR34351:SF2">
    <property type="entry name" value="DUF58 DOMAIN-CONTAINING PROTEIN"/>
    <property type="match status" value="1"/>
</dbReference>
<feature type="transmembrane region" description="Helical" evidence="1">
    <location>
        <begin position="7"/>
        <end position="24"/>
    </location>
</feature>
<gene>
    <name evidence="3" type="ORF">H8E29_03455</name>
</gene>
<evidence type="ECO:0000259" key="2">
    <source>
        <dbReference type="Pfam" id="PF01882"/>
    </source>
</evidence>
<proteinExistence type="predicted"/>
<dbReference type="Pfam" id="PF01882">
    <property type="entry name" value="DUF58"/>
    <property type="match status" value="1"/>
</dbReference>
<evidence type="ECO:0000313" key="4">
    <source>
        <dbReference type="Proteomes" id="UP000614469"/>
    </source>
</evidence>
<keyword evidence="1" id="KW-0472">Membrane</keyword>
<accession>A0A8J6NJJ3</accession>
<sequence length="436" mass="48286">MRANRIFVYLLFLGSLIGVLLTRASIYMRLFYLACLIIGGSWLWVRLSIAGLKLTRLSRSLRANVGDSYKENFEISNMNPWLCPWVEIRDETDLPTSAGSRLLVGIKKRNKHSYLAHTWLTQRGAFSLGPTTLITRDPFGLFNMIKTFPSESELVILPFIANVDFFPTSPGLLPGGKVVRQKALGITPHAAGIREYAPGDALRRIHWPTSARKQRLMVKEFDQDPQSEIWIFLDAEAEVQASLVDEDLAFRWDGWMLGNRPDFKIPPSSFEYGVAIAASLAHYFISQRRAVGLVAAGQINIAIPADQSFRQEEKILETLAYVKGEGNLSIDGLVAAQAGQLLQGSSVVIITPSVRPEVMHAVDDLLRRNLHPTVVLLDAGSFGSPDSNDAFVESLNNINVPVCHITCGADLGSGLSGVSKNYPYQETNRWFTPSTP</sequence>
<comment type="caution">
    <text evidence="3">The sequence shown here is derived from an EMBL/GenBank/DDBJ whole genome shotgun (WGS) entry which is preliminary data.</text>
</comment>
<keyword evidence="1" id="KW-0812">Transmembrane</keyword>
<dbReference type="InterPro" id="IPR002881">
    <property type="entry name" value="DUF58"/>
</dbReference>
<evidence type="ECO:0000313" key="3">
    <source>
        <dbReference type="EMBL" id="MBC8334299.1"/>
    </source>
</evidence>
<organism evidence="3 4">
    <name type="scientific">Candidatus Desulfolinea nitratireducens</name>
    <dbReference type="NCBI Taxonomy" id="2841698"/>
    <lineage>
        <taxon>Bacteria</taxon>
        <taxon>Bacillati</taxon>
        <taxon>Chloroflexota</taxon>
        <taxon>Anaerolineae</taxon>
        <taxon>Anaerolineales</taxon>
        <taxon>Anaerolineales incertae sedis</taxon>
        <taxon>Candidatus Desulfolinea</taxon>
    </lineage>
</organism>
<reference evidence="3 4" key="1">
    <citation type="submission" date="2020-08" db="EMBL/GenBank/DDBJ databases">
        <title>Bridging the membrane lipid divide: bacteria of the FCB group superphylum have the potential to synthesize archaeal ether lipids.</title>
        <authorList>
            <person name="Villanueva L."/>
            <person name="Von Meijenfeldt F.A.B."/>
            <person name="Westbye A.B."/>
            <person name="Yadav S."/>
            <person name="Hopmans E.C."/>
            <person name="Dutilh B.E."/>
            <person name="Sinninghe Damste J.S."/>
        </authorList>
    </citation>
    <scope>NUCLEOTIDE SEQUENCE [LARGE SCALE GENOMIC DNA]</scope>
    <source>
        <strain evidence="3">NIOZ-UU36</strain>
    </source>
</reference>
<evidence type="ECO:0000256" key="1">
    <source>
        <dbReference type="SAM" id="Phobius"/>
    </source>
</evidence>
<dbReference type="EMBL" id="JACNJN010000058">
    <property type="protein sequence ID" value="MBC8334299.1"/>
    <property type="molecule type" value="Genomic_DNA"/>
</dbReference>
<feature type="transmembrane region" description="Helical" evidence="1">
    <location>
        <begin position="30"/>
        <end position="52"/>
    </location>
</feature>
<feature type="domain" description="DUF58" evidence="2">
    <location>
        <begin position="193"/>
        <end position="237"/>
    </location>
</feature>
<keyword evidence="1" id="KW-1133">Transmembrane helix</keyword>
<dbReference type="AlphaFoldDB" id="A0A8J6NJJ3"/>
<dbReference type="Proteomes" id="UP000614469">
    <property type="component" value="Unassembled WGS sequence"/>
</dbReference>
<protein>
    <submittedName>
        <fullName evidence="3">DUF58 domain-containing protein</fullName>
    </submittedName>
</protein>
<dbReference type="PANTHER" id="PTHR34351">
    <property type="entry name" value="SLR1927 PROTEIN-RELATED"/>
    <property type="match status" value="1"/>
</dbReference>